<protein>
    <submittedName>
        <fullName evidence="2">Uncharacterized protein</fullName>
    </submittedName>
</protein>
<name>T1GUW2_MEGSC</name>
<evidence type="ECO:0000313" key="2">
    <source>
        <dbReference type="EnsemblMetazoa" id="MESCA007534-PA"/>
    </source>
</evidence>
<keyword evidence="3" id="KW-1185">Reference proteome</keyword>
<dbReference type="AlphaFoldDB" id="T1GUW2"/>
<organism evidence="2 3">
    <name type="scientific">Megaselia scalaris</name>
    <name type="common">Humpbacked fly</name>
    <name type="synonym">Phora scalaris</name>
    <dbReference type="NCBI Taxonomy" id="36166"/>
    <lineage>
        <taxon>Eukaryota</taxon>
        <taxon>Metazoa</taxon>
        <taxon>Ecdysozoa</taxon>
        <taxon>Arthropoda</taxon>
        <taxon>Hexapoda</taxon>
        <taxon>Insecta</taxon>
        <taxon>Pterygota</taxon>
        <taxon>Neoptera</taxon>
        <taxon>Endopterygota</taxon>
        <taxon>Diptera</taxon>
        <taxon>Brachycera</taxon>
        <taxon>Muscomorpha</taxon>
        <taxon>Platypezoidea</taxon>
        <taxon>Phoridae</taxon>
        <taxon>Megaseliini</taxon>
        <taxon>Megaselia</taxon>
    </lineage>
</organism>
<evidence type="ECO:0000256" key="1">
    <source>
        <dbReference type="SAM" id="SignalP"/>
    </source>
</evidence>
<keyword evidence="1" id="KW-0732">Signal</keyword>
<feature type="signal peptide" evidence="1">
    <location>
        <begin position="1"/>
        <end position="16"/>
    </location>
</feature>
<reference evidence="3" key="1">
    <citation type="submission" date="2013-02" db="EMBL/GenBank/DDBJ databases">
        <authorList>
            <person name="Hughes D."/>
        </authorList>
    </citation>
    <scope>NUCLEOTIDE SEQUENCE</scope>
    <source>
        <strain>Durham</strain>
        <strain evidence="3">NC isolate 2 -- Noor lab</strain>
    </source>
</reference>
<dbReference type="EnsemblMetazoa" id="MESCA007534-RA">
    <property type="protein sequence ID" value="MESCA007534-PA"/>
    <property type="gene ID" value="MESCA007534"/>
</dbReference>
<dbReference type="Pfam" id="PF04527">
    <property type="entry name" value="Retinin_C"/>
    <property type="match status" value="1"/>
</dbReference>
<proteinExistence type="predicted"/>
<dbReference type="PANTHER" id="PTHR34931">
    <property type="entry name" value="FI02976P-RELATED"/>
    <property type="match status" value="1"/>
</dbReference>
<sequence length="120" mass="12704">MFKIIAFFAVLAVAAAKPGFLHEPLVSTYAAAPVVSTIVKSVPTSVSHSSSSVVHSSAHVAEPIIAPVVKTTLTAAPVIKSYATPIAHTYSAPIVKAYSAHWYTLHPFHTMQLQLLTALL</sequence>
<dbReference type="Proteomes" id="UP000015102">
    <property type="component" value="Unassembled WGS sequence"/>
</dbReference>
<reference evidence="2" key="2">
    <citation type="submission" date="2015-06" db="UniProtKB">
        <authorList>
            <consortium name="EnsemblMetazoa"/>
        </authorList>
    </citation>
    <scope>IDENTIFICATION</scope>
</reference>
<dbReference type="PANTHER" id="PTHR34931:SF3">
    <property type="entry name" value="FI02976P-RELATED"/>
    <property type="match status" value="1"/>
</dbReference>
<dbReference type="OMA" id="KAYSAHW"/>
<accession>T1GUW2</accession>
<feature type="chain" id="PRO_5004577650" evidence="1">
    <location>
        <begin position="17"/>
        <end position="120"/>
    </location>
</feature>
<evidence type="ECO:0000313" key="3">
    <source>
        <dbReference type="Proteomes" id="UP000015102"/>
    </source>
</evidence>
<dbReference type="EMBL" id="CAQQ02392020">
    <property type="status" value="NOT_ANNOTATED_CDS"/>
    <property type="molecule type" value="Genomic_DNA"/>
</dbReference>
<dbReference type="InterPro" id="IPR007614">
    <property type="entry name" value="Retinin_C"/>
</dbReference>
<dbReference type="HOGENOM" id="CLU_120656_0_0_1"/>